<sequence length="234" mass="25395">MARSTPALQRAAAVPLPETPAGALYSYTPKPTTIGLGAPSTPRTPASMAQTSDSPLTFTATAAASTSKTPRSIPLPETPEGARPYAVQLATPEQGERRSEMMSTPGREAFRSEMTTPVTGHRLLPTPRSALRSSSKPPMSANARRKSARGFLAPFLPAPPSTKRKSVVFDEQLYIQEIVDIRDKTMHWDERLDGKVEEKKVESQVLKQGARSSVFASPAVRVRRFTLPFVLPNA</sequence>
<reference evidence="2 3" key="1">
    <citation type="submission" date="2016-07" db="EMBL/GenBank/DDBJ databases">
        <title>Pervasive Adenine N6-methylation of Active Genes in Fungi.</title>
        <authorList>
            <consortium name="DOE Joint Genome Institute"/>
            <person name="Mondo S.J."/>
            <person name="Dannebaum R.O."/>
            <person name="Kuo R.C."/>
            <person name="Labutti K."/>
            <person name="Haridas S."/>
            <person name="Kuo A."/>
            <person name="Salamov A."/>
            <person name="Ahrendt S.R."/>
            <person name="Lipzen A."/>
            <person name="Sullivan W."/>
            <person name="Andreopoulos W.B."/>
            <person name="Clum A."/>
            <person name="Lindquist E."/>
            <person name="Daum C."/>
            <person name="Ramamoorthy G.K."/>
            <person name="Gryganskyi A."/>
            <person name="Culley D."/>
            <person name="Magnuson J.K."/>
            <person name="James T.Y."/>
            <person name="O'Malley M.A."/>
            <person name="Stajich J.E."/>
            <person name="Spatafora J.W."/>
            <person name="Visel A."/>
            <person name="Grigoriev I.V."/>
        </authorList>
    </citation>
    <scope>NUCLEOTIDE SEQUENCE [LARGE SCALE GENOMIC DNA]</scope>
    <source>
        <strain evidence="2 3">62-1032</strain>
    </source>
</reference>
<dbReference type="AlphaFoldDB" id="A0A1Y2EZC8"/>
<evidence type="ECO:0000313" key="2">
    <source>
        <dbReference type="EMBL" id="ORY76943.1"/>
    </source>
</evidence>
<protein>
    <submittedName>
        <fullName evidence="2">Uncharacterized protein</fullName>
    </submittedName>
</protein>
<evidence type="ECO:0000256" key="1">
    <source>
        <dbReference type="SAM" id="MobiDB-lite"/>
    </source>
</evidence>
<proteinExistence type="predicted"/>
<evidence type="ECO:0000313" key="3">
    <source>
        <dbReference type="Proteomes" id="UP000193467"/>
    </source>
</evidence>
<keyword evidence="3" id="KW-1185">Reference proteome</keyword>
<gene>
    <name evidence="2" type="ORF">BCR35DRAFT_119249</name>
</gene>
<feature type="region of interest" description="Disordered" evidence="1">
    <location>
        <begin position="32"/>
        <end position="81"/>
    </location>
</feature>
<feature type="region of interest" description="Disordered" evidence="1">
    <location>
        <begin position="119"/>
        <end position="142"/>
    </location>
</feature>
<dbReference type="EMBL" id="MCGR01000033">
    <property type="protein sequence ID" value="ORY76943.1"/>
    <property type="molecule type" value="Genomic_DNA"/>
</dbReference>
<feature type="compositionally biased region" description="Polar residues" evidence="1">
    <location>
        <begin position="41"/>
        <end position="56"/>
    </location>
</feature>
<comment type="caution">
    <text evidence="2">The sequence shown here is derived from an EMBL/GenBank/DDBJ whole genome shotgun (WGS) entry which is preliminary data.</text>
</comment>
<accession>A0A1Y2EZC8</accession>
<organism evidence="2 3">
    <name type="scientific">Leucosporidium creatinivorum</name>
    <dbReference type="NCBI Taxonomy" id="106004"/>
    <lineage>
        <taxon>Eukaryota</taxon>
        <taxon>Fungi</taxon>
        <taxon>Dikarya</taxon>
        <taxon>Basidiomycota</taxon>
        <taxon>Pucciniomycotina</taxon>
        <taxon>Microbotryomycetes</taxon>
        <taxon>Leucosporidiales</taxon>
        <taxon>Leucosporidium</taxon>
    </lineage>
</organism>
<dbReference type="InParanoid" id="A0A1Y2EZC8"/>
<dbReference type="STRING" id="106004.A0A1Y2EZC8"/>
<feature type="compositionally biased region" description="Low complexity" evidence="1">
    <location>
        <begin position="57"/>
        <end position="67"/>
    </location>
</feature>
<dbReference type="OrthoDB" id="10405015at2759"/>
<name>A0A1Y2EZC8_9BASI</name>
<dbReference type="Proteomes" id="UP000193467">
    <property type="component" value="Unassembled WGS sequence"/>
</dbReference>